<name>A0ABY5HJD0_9GAMM</name>
<dbReference type="Proteomes" id="UP001058461">
    <property type="component" value="Chromosome"/>
</dbReference>
<proteinExistence type="predicted"/>
<reference evidence="1" key="1">
    <citation type="submission" date="2021-04" db="EMBL/GenBank/DDBJ databases">
        <title>Oceanospirillales bacteria with DddD are important DMSP degraders in coastal seawater.</title>
        <authorList>
            <person name="Liu J."/>
        </authorList>
    </citation>
    <scope>NUCLEOTIDE SEQUENCE</scope>
    <source>
        <strain evidence="1">D13-1</strain>
    </source>
</reference>
<gene>
    <name evidence="1" type="ORF">KDW95_01570</name>
</gene>
<protein>
    <submittedName>
        <fullName evidence="1">DUF2857 domain-containing protein</fullName>
    </submittedName>
</protein>
<accession>A0ABY5HJD0</accession>
<keyword evidence="2" id="KW-1185">Reference proteome</keyword>
<dbReference type="Pfam" id="PF11198">
    <property type="entry name" value="DUF2857"/>
    <property type="match status" value="1"/>
</dbReference>
<organism evidence="1 2">
    <name type="scientific">Marinobacterium rhizophilum</name>
    <dbReference type="NCBI Taxonomy" id="420402"/>
    <lineage>
        <taxon>Bacteria</taxon>
        <taxon>Pseudomonadati</taxon>
        <taxon>Pseudomonadota</taxon>
        <taxon>Gammaproteobacteria</taxon>
        <taxon>Oceanospirillales</taxon>
        <taxon>Oceanospirillaceae</taxon>
        <taxon>Marinobacterium</taxon>
    </lineage>
</organism>
<evidence type="ECO:0000313" key="1">
    <source>
        <dbReference type="EMBL" id="UTW12400.1"/>
    </source>
</evidence>
<dbReference type="InterPro" id="IPR021364">
    <property type="entry name" value="DUF2857"/>
</dbReference>
<dbReference type="EMBL" id="CP073347">
    <property type="protein sequence ID" value="UTW12400.1"/>
    <property type="molecule type" value="Genomic_DNA"/>
</dbReference>
<evidence type="ECO:0000313" key="2">
    <source>
        <dbReference type="Proteomes" id="UP001058461"/>
    </source>
</evidence>
<dbReference type="RefSeq" id="WP_255854475.1">
    <property type="nucleotide sequence ID" value="NZ_CP073347.1"/>
</dbReference>
<sequence length="186" mass="20930">MSSPHPLNQAVIAQALHDLRNGQLRRCKAMGFGDEELDALKHPALVSVLVNATVSWCSVSINRDVLKRLLSQAQDVEREIARVDRMLRLGASTDMVSRFYGLTHQEIALRRDVLGLPKRKGRHPVLDEAQDTALWQQWKRLTTERNVSLDDDASLLEVAMDLSESMALPLSVVWAAIRNWVDQDLG</sequence>